<evidence type="ECO:0000256" key="1">
    <source>
        <dbReference type="SAM" id="MobiDB-lite"/>
    </source>
</evidence>
<reference evidence="2 3" key="1">
    <citation type="journal article" date="2020" name="Cell">
        <title>Large-Scale Comparative Analyses of Tick Genomes Elucidate Their Genetic Diversity and Vector Capacities.</title>
        <authorList>
            <consortium name="Tick Genome and Microbiome Consortium (TIGMIC)"/>
            <person name="Jia N."/>
            <person name="Wang J."/>
            <person name="Shi W."/>
            <person name="Du L."/>
            <person name="Sun Y."/>
            <person name="Zhan W."/>
            <person name="Jiang J.F."/>
            <person name="Wang Q."/>
            <person name="Zhang B."/>
            <person name="Ji P."/>
            <person name="Bell-Sakyi L."/>
            <person name="Cui X.M."/>
            <person name="Yuan T.T."/>
            <person name="Jiang B.G."/>
            <person name="Yang W.F."/>
            <person name="Lam T.T."/>
            <person name="Chang Q.C."/>
            <person name="Ding S.J."/>
            <person name="Wang X.J."/>
            <person name="Zhu J.G."/>
            <person name="Ruan X.D."/>
            <person name="Zhao L."/>
            <person name="Wei J.T."/>
            <person name="Ye R.Z."/>
            <person name="Que T.C."/>
            <person name="Du C.H."/>
            <person name="Zhou Y.H."/>
            <person name="Cheng J.X."/>
            <person name="Dai P.F."/>
            <person name="Guo W.B."/>
            <person name="Han X.H."/>
            <person name="Huang E.J."/>
            <person name="Li L.F."/>
            <person name="Wei W."/>
            <person name="Gao Y.C."/>
            <person name="Liu J.Z."/>
            <person name="Shao H.Z."/>
            <person name="Wang X."/>
            <person name="Wang C.C."/>
            <person name="Yang T.C."/>
            <person name="Huo Q.B."/>
            <person name="Li W."/>
            <person name="Chen H.Y."/>
            <person name="Chen S.E."/>
            <person name="Zhou L.G."/>
            <person name="Ni X.B."/>
            <person name="Tian J.H."/>
            <person name="Sheng Y."/>
            <person name="Liu T."/>
            <person name="Pan Y.S."/>
            <person name="Xia L.Y."/>
            <person name="Li J."/>
            <person name="Zhao F."/>
            <person name="Cao W.C."/>
        </authorList>
    </citation>
    <scope>NUCLEOTIDE SEQUENCE [LARGE SCALE GENOMIC DNA]</scope>
    <source>
        <strain evidence="2">HaeL-2018</strain>
    </source>
</reference>
<proteinExistence type="predicted"/>
<evidence type="ECO:0000313" key="2">
    <source>
        <dbReference type="EMBL" id="KAH9362340.1"/>
    </source>
</evidence>
<dbReference type="VEuPathDB" id="VectorBase:HLOH_053736"/>
<name>A0A9J6FK69_HAELO</name>
<protein>
    <submittedName>
        <fullName evidence="2">Uncharacterized protein</fullName>
    </submittedName>
</protein>
<evidence type="ECO:0000313" key="3">
    <source>
        <dbReference type="Proteomes" id="UP000821853"/>
    </source>
</evidence>
<feature type="region of interest" description="Disordered" evidence="1">
    <location>
        <begin position="22"/>
        <end position="47"/>
    </location>
</feature>
<dbReference type="Proteomes" id="UP000821853">
    <property type="component" value="Chromosome 1"/>
</dbReference>
<keyword evidence="3" id="KW-1185">Reference proteome</keyword>
<accession>A0A9J6FK69</accession>
<dbReference type="EMBL" id="JABSTR010000001">
    <property type="protein sequence ID" value="KAH9362340.1"/>
    <property type="molecule type" value="Genomic_DNA"/>
</dbReference>
<dbReference type="AlphaFoldDB" id="A0A9J6FK69"/>
<feature type="compositionally biased region" description="Low complexity" evidence="1">
    <location>
        <begin position="28"/>
        <end position="37"/>
    </location>
</feature>
<sequence>MKTAGRRRCLRLPPRGCVDVRNLRPRLPRAGPRPSAPEIGPRAQRAPSPLRCERSRHIRADRRVRLTASPLRWQRAKPTTRTLFQNLFKAQWKRFERIYKTCASAVLLSSQFNPAARILWHYHFPRQSGITVLLGRIVRGCACSWAHLARYVCAVVQLVTLLSMCTQCNCR</sequence>
<gene>
    <name evidence="2" type="ORF">HPB48_017992</name>
</gene>
<organism evidence="2 3">
    <name type="scientific">Haemaphysalis longicornis</name>
    <name type="common">Bush tick</name>
    <dbReference type="NCBI Taxonomy" id="44386"/>
    <lineage>
        <taxon>Eukaryota</taxon>
        <taxon>Metazoa</taxon>
        <taxon>Ecdysozoa</taxon>
        <taxon>Arthropoda</taxon>
        <taxon>Chelicerata</taxon>
        <taxon>Arachnida</taxon>
        <taxon>Acari</taxon>
        <taxon>Parasitiformes</taxon>
        <taxon>Ixodida</taxon>
        <taxon>Ixodoidea</taxon>
        <taxon>Ixodidae</taxon>
        <taxon>Haemaphysalinae</taxon>
        <taxon>Haemaphysalis</taxon>
    </lineage>
</organism>
<comment type="caution">
    <text evidence="2">The sequence shown here is derived from an EMBL/GenBank/DDBJ whole genome shotgun (WGS) entry which is preliminary data.</text>
</comment>